<feature type="coiled-coil region" evidence="10">
    <location>
        <begin position="91"/>
        <end position="118"/>
    </location>
</feature>
<dbReference type="PROSITE" id="PS50089">
    <property type="entry name" value="ZF_RING_2"/>
    <property type="match status" value="1"/>
</dbReference>
<feature type="region of interest" description="Disordered" evidence="11">
    <location>
        <begin position="270"/>
        <end position="314"/>
    </location>
</feature>
<evidence type="ECO:0000256" key="10">
    <source>
        <dbReference type="SAM" id="Coils"/>
    </source>
</evidence>
<feature type="compositionally biased region" description="Basic and acidic residues" evidence="11">
    <location>
        <begin position="285"/>
        <end position="300"/>
    </location>
</feature>
<proteinExistence type="predicted"/>
<gene>
    <name evidence="14" type="primary">CNOT4</name>
    <name evidence="14" type="ORF">TNIN_92912</name>
</gene>
<evidence type="ECO:0000256" key="3">
    <source>
        <dbReference type="ARBA" id="ARBA00022771"/>
    </source>
</evidence>
<name>A0A8X7CFN3_9ARAC</name>
<evidence type="ECO:0000313" key="14">
    <source>
        <dbReference type="EMBL" id="GFY64716.1"/>
    </source>
</evidence>
<protein>
    <submittedName>
        <fullName evidence="14">CCR4-NOT transcription complex subunit 4</fullName>
    </submittedName>
</protein>
<dbReference type="GO" id="GO:0016567">
    <property type="term" value="P:protein ubiquitination"/>
    <property type="evidence" value="ECO:0007669"/>
    <property type="project" value="TreeGrafter"/>
</dbReference>
<evidence type="ECO:0000256" key="5">
    <source>
        <dbReference type="ARBA" id="ARBA00022884"/>
    </source>
</evidence>
<dbReference type="EMBL" id="BMAV01015364">
    <property type="protein sequence ID" value="GFY64716.1"/>
    <property type="molecule type" value="Genomic_DNA"/>
</dbReference>
<comment type="subcellular location">
    <subcellularLocation>
        <location evidence="1">Nucleus</location>
    </subcellularLocation>
</comment>
<dbReference type="CDD" id="cd16618">
    <property type="entry name" value="mRING-HC-C4C4_CNOT4"/>
    <property type="match status" value="1"/>
</dbReference>
<accession>A0A8X7CFN3</accession>
<dbReference type="PANTHER" id="PTHR12603">
    <property type="entry name" value="CCR4-NOT TRANSCRIPTION COMPLEX RELATED"/>
    <property type="match status" value="1"/>
</dbReference>
<evidence type="ECO:0000256" key="2">
    <source>
        <dbReference type="ARBA" id="ARBA00022723"/>
    </source>
</evidence>
<dbReference type="SMART" id="SM00360">
    <property type="entry name" value="RRM"/>
    <property type="match status" value="1"/>
</dbReference>
<dbReference type="InterPro" id="IPR012677">
    <property type="entry name" value="Nucleotide-bd_a/b_plait_sf"/>
</dbReference>
<dbReference type="InterPro" id="IPR034261">
    <property type="entry name" value="CNOT4_RRM"/>
</dbReference>
<dbReference type="Pfam" id="PF14570">
    <property type="entry name" value="zf-RING_4"/>
    <property type="match status" value="1"/>
</dbReference>
<keyword evidence="6 10" id="KW-0175">Coiled coil</keyword>
<keyword evidence="2" id="KW-0479">Metal-binding</keyword>
<feature type="domain" description="RRM" evidence="13">
    <location>
        <begin position="123"/>
        <end position="209"/>
    </location>
</feature>
<dbReference type="InterPro" id="IPR013083">
    <property type="entry name" value="Znf_RING/FYVE/PHD"/>
</dbReference>
<dbReference type="SUPFAM" id="SSF57850">
    <property type="entry name" value="RING/U-box"/>
    <property type="match status" value="1"/>
</dbReference>
<keyword evidence="4" id="KW-0862">Zinc</keyword>
<evidence type="ECO:0000256" key="11">
    <source>
        <dbReference type="SAM" id="MobiDB-lite"/>
    </source>
</evidence>
<dbReference type="GO" id="GO:0030014">
    <property type="term" value="C:CCR4-NOT complex"/>
    <property type="evidence" value="ECO:0007669"/>
    <property type="project" value="InterPro"/>
</dbReference>
<evidence type="ECO:0000313" key="15">
    <source>
        <dbReference type="Proteomes" id="UP000886998"/>
    </source>
</evidence>
<dbReference type="SMART" id="SM00361">
    <property type="entry name" value="RRM_1"/>
    <property type="match status" value="1"/>
</dbReference>
<dbReference type="GO" id="GO:0005634">
    <property type="term" value="C:nucleus"/>
    <property type="evidence" value="ECO:0007669"/>
    <property type="project" value="UniProtKB-SubCell"/>
</dbReference>
<evidence type="ECO:0000256" key="7">
    <source>
        <dbReference type="ARBA" id="ARBA00023242"/>
    </source>
</evidence>
<evidence type="ECO:0000256" key="6">
    <source>
        <dbReference type="ARBA" id="ARBA00023054"/>
    </source>
</evidence>
<dbReference type="Gene3D" id="3.30.40.10">
    <property type="entry name" value="Zinc/RING finger domain, C3HC4 (zinc finger)"/>
    <property type="match status" value="1"/>
</dbReference>
<dbReference type="Proteomes" id="UP000886998">
    <property type="component" value="Unassembled WGS sequence"/>
</dbReference>
<evidence type="ECO:0000259" key="13">
    <source>
        <dbReference type="PROSITE" id="PS50102"/>
    </source>
</evidence>
<dbReference type="InterPro" id="IPR000504">
    <property type="entry name" value="RRM_dom"/>
</dbReference>
<keyword evidence="3 8" id="KW-0863">Zinc-finger</keyword>
<dbReference type="GO" id="GO:0003723">
    <property type="term" value="F:RNA binding"/>
    <property type="evidence" value="ECO:0007669"/>
    <property type="project" value="UniProtKB-UniRule"/>
</dbReference>
<dbReference type="OrthoDB" id="1923159at2759"/>
<evidence type="ECO:0000256" key="4">
    <source>
        <dbReference type="ARBA" id="ARBA00022833"/>
    </source>
</evidence>
<dbReference type="InterPro" id="IPR039780">
    <property type="entry name" value="Mot2"/>
</dbReference>
<dbReference type="SUPFAM" id="SSF54928">
    <property type="entry name" value="RNA-binding domain, RBD"/>
    <property type="match status" value="1"/>
</dbReference>
<dbReference type="CDD" id="cd12438">
    <property type="entry name" value="RRM_CNOT4"/>
    <property type="match status" value="1"/>
</dbReference>
<dbReference type="Pfam" id="PF00076">
    <property type="entry name" value="RRM_1"/>
    <property type="match status" value="1"/>
</dbReference>
<dbReference type="InterPro" id="IPR035979">
    <property type="entry name" value="RBD_domain_sf"/>
</dbReference>
<dbReference type="InterPro" id="IPR001841">
    <property type="entry name" value="Znf_RING"/>
</dbReference>
<organism evidence="14 15">
    <name type="scientific">Trichonephila inaurata madagascariensis</name>
    <dbReference type="NCBI Taxonomy" id="2747483"/>
    <lineage>
        <taxon>Eukaryota</taxon>
        <taxon>Metazoa</taxon>
        <taxon>Ecdysozoa</taxon>
        <taxon>Arthropoda</taxon>
        <taxon>Chelicerata</taxon>
        <taxon>Arachnida</taxon>
        <taxon>Araneae</taxon>
        <taxon>Araneomorphae</taxon>
        <taxon>Entelegynae</taxon>
        <taxon>Araneoidea</taxon>
        <taxon>Nephilidae</taxon>
        <taxon>Trichonephila</taxon>
        <taxon>Trichonephila inaurata</taxon>
    </lineage>
</organism>
<dbReference type="GO" id="GO:0004842">
    <property type="term" value="F:ubiquitin-protein transferase activity"/>
    <property type="evidence" value="ECO:0007669"/>
    <property type="project" value="InterPro"/>
</dbReference>
<dbReference type="PANTHER" id="PTHR12603:SF0">
    <property type="entry name" value="CCR4-NOT TRANSCRIPTION COMPLEX SUBUNIT 4"/>
    <property type="match status" value="1"/>
</dbReference>
<feature type="domain" description="RING-type" evidence="12">
    <location>
        <begin position="28"/>
        <end position="71"/>
    </location>
</feature>
<reference evidence="14" key="1">
    <citation type="submission" date="2020-08" db="EMBL/GenBank/DDBJ databases">
        <title>Multicomponent nature underlies the extraordinary mechanical properties of spider dragline silk.</title>
        <authorList>
            <person name="Kono N."/>
            <person name="Nakamura H."/>
            <person name="Mori M."/>
            <person name="Yoshida Y."/>
            <person name="Ohtoshi R."/>
            <person name="Malay A.D."/>
            <person name="Moran D.A.P."/>
            <person name="Tomita M."/>
            <person name="Numata K."/>
            <person name="Arakawa K."/>
        </authorList>
    </citation>
    <scope>NUCLEOTIDE SEQUENCE</scope>
</reference>
<feature type="region of interest" description="Disordered" evidence="11">
    <location>
        <begin position="342"/>
        <end position="372"/>
    </location>
</feature>
<dbReference type="FunFam" id="3.30.40.10:FF:000006">
    <property type="entry name" value="CCR4-NOT transcription complex subunit 4"/>
    <property type="match status" value="1"/>
</dbReference>
<evidence type="ECO:0000256" key="1">
    <source>
        <dbReference type="ARBA" id="ARBA00004123"/>
    </source>
</evidence>
<dbReference type="InterPro" id="IPR039515">
    <property type="entry name" value="NOT4_mRING-HC-C4C4"/>
</dbReference>
<dbReference type="PROSITE" id="PS50102">
    <property type="entry name" value="RRM"/>
    <property type="match status" value="1"/>
</dbReference>
<sequence>MILQEKDCTSKKQSKRQKRMSVNKEKTCPLCLETLDVDDLSFYPCKCGYQVCRFCWHRIRTNENGLCPACRRQYSEDPVTFKPLTQEEVLKLRNEKKMKDMQKKKEIAENRKQLANIRVVQKNLVYVHGLPLGLDVDDDRYKKINNIFKEFGTVVKFVINNRTNYAGSQSPRASAYVTYQKIEDALRAYKKLPSIKIEGHEIKTSLGTTKYCSNFLKNVHCSKVECMYLHEMADEELSFTKEEIHSGQHLNCGNMLYDRMMSQITNKIIQNSQPKESPPEEPEIEPERPNTEKVNSKEESSESSDESSHSPVQSRLQRLYINNETQNPPHGSSLENRFAVNSNVSTDNPRNTVSNSEPQVQPSLSSEETSVNNATVSNLRNKVKQLHHSIQDMFNGDMWHEPKNTVTPQTNHLQNNFHQNDFNILSSGNSTSSIFRLPFSNNEPKNSLSERESFESRIEQDDDDLGFDPCQFSLDALKAIVDSEAKTTPRANVLPKNSFGSIQKPTAVQNQQVRLRAIPQVFQQRMRNPPPPGFAANSFPSTQQQLPSPVYETRAPTSNRMSPVINTFNTALRPNFPIARFQSHNSVGNGYTPIRTMPPQSIHDLMSRSALSTQQQLPSQRLENIPMQQQQQQFPTGDQQNLSPSYWSLNQTQWMATPENFQNLSIPKFRPTNSQINNFALAQQFRNDEIQRRVQQITAQYNSLSPFTDNSQLGFSNNQNQLTQGVHTYP</sequence>
<keyword evidence="15" id="KW-1185">Reference proteome</keyword>
<dbReference type="GO" id="GO:0008270">
    <property type="term" value="F:zinc ion binding"/>
    <property type="evidence" value="ECO:0007669"/>
    <property type="project" value="UniProtKB-KW"/>
</dbReference>
<keyword evidence="7" id="KW-0539">Nucleus</keyword>
<dbReference type="Gene3D" id="3.30.70.330">
    <property type="match status" value="1"/>
</dbReference>
<keyword evidence="5 9" id="KW-0694">RNA-binding</keyword>
<evidence type="ECO:0000259" key="12">
    <source>
        <dbReference type="PROSITE" id="PS50089"/>
    </source>
</evidence>
<evidence type="ECO:0000256" key="8">
    <source>
        <dbReference type="PROSITE-ProRule" id="PRU00175"/>
    </source>
</evidence>
<comment type="caution">
    <text evidence="14">The sequence shown here is derived from an EMBL/GenBank/DDBJ whole genome shotgun (WGS) entry which is preliminary data.</text>
</comment>
<dbReference type="AlphaFoldDB" id="A0A8X7CFN3"/>
<dbReference type="InterPro" id="IPR003954">
    <property type="entry name" value="RRM_euk-type"/>
</dbReference>
<evidence type="ECO:0000256" key="9">
    <source>
        <dbReference type="PROSITE-ProRule" id="PRU00176"/>
    </source>
</evidence>